<keyword evidence="2" id="KW-0449">Lipoprotein</keyword>
<gene>
    <name evidence="2" type="ORF">AWT59_3433</name>
</gene>
<evidence type="ECO:0000313" key="3">
    <source>
        <dbReference type="Proteomes" id="UP000070578"/>
    </source>
</evidence>
<dbReference type="EMBL" id="LSLI01000257">
    <property type="protein sequence ID" value="KXS30441.1"/>
    <property type="molecule type" value="Genomic_DNA"/>
</dbReference>
<protein>
    <submittedName>
        <fullName evidence="2">Membrane lipoprotein lipid attachment site</fullName>
    </submittedName>
</protein>
<evidence type="ECO:0000256" key="1">
    <source>
        <dbReference type="SAM" id="MobiDB-lite"/>
    </source>
</evidence>
<sequence>MLARILSIPVALSIAGCSMTGLGDSSDKFDCKAPAGISCESLSGVYANAVADNLPGTNQKSKSTYSSNKTEIAAGVAGEAPQTGTP</sequence>
<feature type="compositionally biased region" description="Polar residues" evidence="1">
    <location>
        <begin position="57"/>
        <end position="70"/>
    </location>
</feature>
<comment type="caution">
    <text evidence="2">The sequence shown here is derived from an EMBL/GenBank/DDBJ whole genome shotgun (WGS) entry which is preliminary data.</text>
</comment>
<evidence type="ECO:0000313" key="2">
    <source>
        <dbReference type="EMBL" id="KXS30441.1"/>
    </source>
</evidence>
<dbReference type="AlphaFoldDB" id="A0A139BN51"/>
<proteinExistence type="predicted"/>
<accession>A0A139BN51</accession>
<dbReference type="Proteomes" id="UP000070578">
    <property type="component" value="Unassembled WGS sequence"/>
</dbReference>
<reference evidence="2 3" key="1">
    <citation type="submission" date="2016-02" db="EMBL/GenBank/DDBJ databases">
        <authorList>
            <person name="Wen L."/>
            <person name="He K."/>
            <person name="Yang H."/>
        </authorList>
    </citation>
    <scope>NUCLEOTIDE SEQUENCE [LARGE SCALE GENOMIC DNA]</scope>
    <source>
        <strain evidence="2">ShG14-8</strain>
    </source>
</reference>
<feature type="region of interest" description="Disordered" evidence="1">
    <location>
        <begin position="57"/>
        <end position="86"/>
    </location>
</feature>
<reference evidence="2 3" key="2">
    <citation type="submission" date="2016-03" db="EMBL/GenBank/DDBJ databases">
        <title>New uncultured bacterium of the family Gallionellaceae from acid mine drainage: description and reconstruction of genome based on metagenomic analysis of microbial community.</title>
        <authorList>
            <person name="Kadnikov V."/>
            <person name="Ivasenko D."/>
            <person name="Beletsky A."/>
            <person name="Mardanov A."/>
            <person name="Danilova E."/>
            <person name="Pimenov N."/>
            <person name="Karnachuk O."/>
            <person name="Ravin N."/>
        </authorList>
    </citation>
    <scope>NUCLEOTIDE SEQUENCE [LARGE SCALE GENOMIC DNA]</scope>
    <source>
        <strain evidence="2">ShG14-8</strain>
    </source>
</reference>
<feature type="non-terminal residue" evidence="2">
    <location>
        <position position="86"/>
    </location>
</feature>
<dbReference type="PROSITE" id="PS51257">
    <property type="entry name" value="PROKAR_LIPOPROTEIN"/>
    <property type="match status" value="1"/>
</dbReference>
<organism evidence="2 3">
    <name type="scientific">Candidatus Gallionella acididurans</name>
    <dbReference type="NCBI Taxonomy" id="1796491"/>
    <lineage>
        <taxon>Bacteria</taxon>
        <taxon>Pseudomonadati</taxon>
        <taxon>Pseudomonadota</taxon>
        <taxon>Betaproteobacteria</taxon>
        <taxon>Nitrosomonadales</taxon>
        <taxon>Gallionellaceae</taxon>
        <taxon>Gallionella</taxon>
    </lineage>
</organism>
<name>A0A139BN51_9PROT</name>